<dbReference type="Pfam" id="PF05188">
    <property type="entry name" value="MutS_II"/>
    <property type="match status" value="1"/>
</dbReference>
<evidence type="ECO:0000256" key="2">
    <source>
        <dbReference type="SAM" id="Coils"/>
    </source>
</evidence>
<evidence type="ECO:0000313" key="5">
    <source>
        <dbReference type="EMBL" id="KAK0391535.1"/>
    </source>
</evidence>
<feature type="region of interest" description="Disordered" evidence="3">
    <location>
        <begin position="86"/>
        <end position="136"/>
    </location>
</feature>
<dbReference type="GO" id="GO:0030983">
    <property type="term" value="F:mismatched DNA binding"/>
    <property type="evidence" value="ECO:0007669"/>
    <property type="project" value="InterPro"/>
</dbReference>
<dbReference type="InterPro" id="IPR007860">
    <property type="entry name" value="DNA_mmatch_repair_MutS_con_dom"/>
</dbReference>
<dbReference type="InterPro" id="IPR007696">
    <property type="entry name" value="DNA_mismatch_repair_MutS_core"/>
</dbReference>
<dbReference type="Gene3D" id="3.30.420.110">
    <property type="entry name" value="MutS, connector domain"/>
    <property type="match status" value="1"/>
</dbReference>
<dbReference type="InterPro" id="IPR036678">
    <property type="entry name" value="MutS_con_dom_sf"/>
</dbReference>
<dbReference type="Gene3D" id="1.10.1420.10">
    <property type="match status" value="2"/>
</dbReference>
<keyword evidence="2" id="KW-0175">Coiled coil</keyword>
<feature type="domain" description="DNA mismatch repair protein MutS core" evidence="4">
    <location>
        <begin position="317"/>
        <end position="643"/>
    </location>
</feature>
<dbReference type="GO" id="GO:0140664">
    <property type="term" value="F:ATP-dependent DNA damage sensor activity"/>
    <property type="evidence" value="ECO:0007669"/>
    <property type="project" value="InterPro"/>
</dbReference>
<dbReference type="SUPFAM" id="SSF53150">
    <property type="entry name" value="DNA repair protein MutS, domain II"/>
    <property type="match status" value="1"/>
</dbReference>
<dbReference type="GO" id="GO:0006298">
    <property type="term" value="P:mismatch repair"/>
    <property type="evidence" value="ECO:0007669"/>
    <property type="project" value="InterPro"/>
</dbReference>
<dbReference type="SUPFAM" id="SSF48334">
    <property type="entry name" value="DNA repair protein MutS, domain III"/>
    <property type="match status" value="1"/>
</dbReference>
<evidence type="ECO:0000313" key="6">
    <source>
        <dbReference type="Proteomes" id="UP001175261"/>
    </source>
</evidence>
<dbReference type="Pfam" id="PF05192">
    <property type="entry name" value="MutS_III"/>
    <property type="match status" value="1"/>
</dbReference>
<dbReference type="AlphaFoldDB" id="A0AA39LBZ8"/>
<proteinExistence type="inferred from homology"/>
<feature type="coiled-coil region" evidence="2">
    <location>
        <begin position="486"/>
        <end position="513"/>
    </location>
</feature>
<reference evidence="5" key="1">
    <citation type="submission" date="2022-10" db="EMBL/GenBank/DDBJ databases">
        <title>Determination and structural analysis of whole genome sequence of Sarocladium strictum F4-1.</title>
        <authorList>
            <person name="Hu L."/>
            <person name="Jiang Y."/>
        </authorList>
    </citation>
    <scope>NUCLEOTIDE SEQUENCE</scope>
    <source>
        <strain evidence="5">F4-1</strain>
    </source>
</reference>
<comment type="similarity">
    <text evidence="1">Belongs to the DNA mismatch repair MutS family.</text>
</comment>
<gene>
    <name evidence="5" type="ORF">NLU13_1035</name>
</gene>
<dbReference type="EMBL" id="JAPDFR010000001">
    <property type="protein sequence ID" value="KAK0391535.1"/>
    <property type="molecule type" value="Genomic_DNA"/>
</dbReference>
<organism evidence="5 6">
    <name type="scientific">Sarocladium strictum</name>
    <name type="common">Black bundle disease fungus</name>
    <name type="synonym">Acremonium strictum</name>
    <dbReference type="NCBI Taxonomy" id="5046"/>
    <lineage>
        <taxon>Eukaryota</taxon>
        <taxon>Fungi</taxon>
        <taxon>Dikarya</taxon>
        <taxon>Ascomycota</taxon>
        <taxon>Pezizomycotina</taxon>
        <taxon>Sordariomycetes</taxon>
        <taxon>Hypocreomycetidae</taxon>
        <taxon>Hypocreales</taxon>
        <taxon>Sarocladiaceae</taxon>
        <taxon>Sarocladium</taxon>
    </lineage>
</organism>
<sequence length="654" mass="73764">MTVLVPDMPRPHLCSFLQTIRDLRIWTNPCMTNLRLTAHHQKIRASEVTRVSRSHVRYIVSTRGISSVQRNQEGWLASVEDSRLSHFSTPMPESSSRRDLTSSPFFPESSRRSASRMTSHADTPSGRRTRTSATPSILGHSESRTIICAISEARGVSPSVGMAFVDVSLGEVTLSQICDNQSYVKSIHKMQMLSPSRIVFMSTVCPPNTPSTLYLLIRDLVDDVVLDAFDRCAWSELAGLDYIEDLAFDVDIQPIKVATQGKFYAISSFAAFIERQFSISFSPNSLRIKYQPSEDTMMIDIAAIQGLEVMQSLHKPKSKHSLFGLLNNTLTPMGARMLRSNVLQPPTRQENFIDPRYDALQELTTDEAMFRDVRKSLKAFNDVEKLLTKLIIVPKSTDIAFVEEQINQVLLIKGFLESVPNLQCALTSACSALLVKVRDLCRPEVTGRILQYIRRIIEPDVTYSKSALDLRNQRTFAVRPGLSGMLDVARQTYKELTEEIHQHVDDINKAHNTNAVLRFDNSRKFWLRIKTACYENEDMPEFFVNCVRKKDNIECQTLDLIKLNLRLSDTSNEVVIRSDAVVQDLIAVLRTEAPHLFRICESVALVDMIASFGQLATTHDYVKPEITSTLALKAARHPILDRVSKTPFGTCTVC</sequence>
<comment type="caution">
    <text evidence="5">The sequence shown here is derived from an EMBL/GenBank/DDBJ whole genome shotgun (WGS) entry which is preliminary data.</text>
</comment>
<dbReference type="Pfam" id="PF05190">
    <property type="entry name" value="MutS_IV"/>
    <property type="match status" value="1"/>
</dbReference>
<evidence type="ECO:0000256" key="3">
    <source>
        <dbReference type="SAM" id="MobiDB-lite"/>
    </source>
</evidence>
<keyword evidence="6" id="KW-1185">Reference proteome</keyword>
<dbReference type="Proteomes" id="UP001175261">
    <property type="component" value="Unassembled WGS sequence"/>
</dbReference>
<dbReference type="GO" id="GO:0005634">
    <property type="term" value="C:nucleus"/>
    <property type="evidence" value="ECO:0007669"/>
    <property type="project" value="TreeGrafter"/>
</dbReference>
<dbReference type="GO" id="GO:0007131">
    <property type="term" value="P:reciprocal meiotic recombination"/>
    <property type="evidence" value="ECO:0007669"/>
    <property type="project" value="TreeGrafter"/>
</dbReference>
<evidence type="ECO:0000259" key="4">
    <source>
        <dbReference type="SMART" id="SM00533"/>
    </source>
</evidence>
<dbReference type="InterPro" id="IPR007861">
    <property type="entry name" value="DNA_mismatch_repair_MutS_clamp"/>
</dbReference>
<accession>A0AA39LBZ8</accession>
<evidence type="ECO:0000256" key="1">
    <source>
        <dbReference type="ARBA" id="ARBA00006271"/>
    </source>
</evidence>
<dbReference type="PANTHER" id="PTHR11361">
    <property type="entry name" value="DNA MISMATCH REPAIR PROTEIN MUTS FAMILY MEMBER"/>
    <property type="match status" value="1"/>
</dbReference>
<protein>
    <recommendedName>
        <fullName evidence="4">DNA mismatch repair protein MutS core domain-containing protein</fullName>
    </recommendedName>
</protein>
<dbReference type="InterPro" id="IPR036187">
    <property type="entry name" value="DNA_mismatch_repair_MutS_sf"/>
</dbReference>
<dbReference type="InterPro" id="IPR045076">
    <property type="entry name" value="MutS"/>
</dbReference>
<dbReference type="PANTHER" id="PTHR11361:SF21">
    <property type="entry name" value="MUTS PROTEIN HOMOLOG 4"/>
    <property type="match status" value="1"/>
</dbReference>
<name>A0AA39LBZ8_SARSR</name>
<dbReference type="GO" id="GO:0005524">
    <property type="term" value="F:ATP binding"/>
    <property type="evidence" value="ECO:0007669"/>
    <property type="project" value="InterPro"/>
</dbReference>
<dbReference type="SMART" id="SM00533">
    <property type="entry name" value="MUTSd"/>
    <property type="match status" value="1"/>
</dbReference>